<dbReference type="PANTHER" id="PTHR10264">
    <property type="entry name" value="BAND 7 PROTEIN-RELATED"/>
    <property type="match status" value="1"/>
</dbReference>
<comment type="similarity">
    <text evidence="1">Belongs to the band 7/mec-2 family.</text>
</comment>
<dbReference type="Gene3D" id="3.30.1050.10">
    <property type="entry name" value="SCP2 sterol-binding domain"/>
    <property type="match status" value="1"/>
</dbReference>
<evidence type="ECO:0000256" key="3">
    <source>
        <dbReference type="ARBA" id="ARBA00071670"/>
    </source>
</evidence>
<dbReference type="Ensembl" id="ENSCINT00000035654.1">
    <property type="protein sequence ID" value="ENSCINP00000036066.1"/>
    <property type="gene ID" value="ENSCING00000021630.1"/>
</dbReference>
<dbReference type="SUPFAM" id="SSF55718">
    <property type="entry name" value="SCP-like"/>
    <property type="match status" value="1"/>
</dbReference>
<reference evidence="7" key="1">
    <citation type="journal article" date="2002" name="Science">
        <title>The draft genome of Ciona intestinalis: insights into chordate and vertebrate origins.</title>
        <authorList>
            <person name="Dehal P."/>
            <person name="Satou Y."/>
            <person name="Campbell R.K."/>
            <person name="Chapman J."/>
            <person name="Degnan B."/>
            <person name="De Tomaso A."/>
            <person name="Davidson B."/>
            <person name="Di Gregorio A."/>
            <person name="Gelpke M."/>
            <person name="Goodstein D.M."/>
            <person name="Harafuji N."/>
            <person name="Hastings K.E."/>
            <person name="Ho I."/>
            <person name="Hotta K."/>
            <person name="Huang W."/>
            <person name="Kawashima T."/>
            <person name="Lemaire P."/>
            <person name="Martinez D."/>
            <person name="Meinertzhagen I.A."/>
            <person name="Necula S."/>
            <person name="Nonaka M."/>
            <person name="Putnam N."/>
            <person name="Rash S."/>
            <person name="Saiga H."/>
            <person name="Satake M."/>
            <person name="Terry A."/>
            <person name="Yamada L."/>
            <person name="Wang H.G."/>
            <person name="Awazu S."/>
            <person name="Azumi K."/>
            <person name="Boore J."/>
            <person name="Branno M."/>
            <person name="Chin-Bow S."/>
            <person name="DeSantis R."/>
            <person name="Doyle S."/>
            <person name="Francino P."/>
            <person name="Keys D.N."/>
            <person name="Haga S."/>
            <person name="Hayashi H."/>
            <person name="Hino K."/>
            <person name="Imai K.S."/>
            <person name="Inaba K."/>
            <person name="Kano S."/>
            <person name="Kobayashi K."/>
            <person name="Kobayashi M."/>
            <person name="Lee B.I."/>
            <person name="Makabe K.W."/>
            <person name="Manohar C."/>
            <person name="Matassi G."/>
            <person name="Medina M."/>
            <person name="Mochizuki Y."/>
            <person name="Mount S."/>
            <person name="Morishita T."/>
            <person name="Miura S."/>
            <person name="Nakayama A."/>
            <person name="Nishizaka S."/>
            <person name="Nomoto H."/>
            <person name="Ohta F."/>
            <person name="Oishi K."/>
            <person name="Rigoutsos I."/>
            <person name="Sano M."/>
            <person name="Sasaki A."/>
            <person name="Sasakura Y."/>
            <person name="Shoguchi E."/>
            <person name="Shin-i T."/>
            <person name="Spagnuolo A."/>
            <person name="Stainier D."/>
            <person name="Suzuki M.M."/>
            <person name="Tassy O."/>
            <person name="Takatori N."/>
            <person name="Tokuoka M."/>
            <person name="Yagi K."/>
            <person name="Yoshizaki F."/>
            <person name="Wada S."/>
            <person name="Zhang C."/>
            <person name="Hyatt P.D."/>
            <person name="Larimer F."/>
            <person name="Detter C."/>
            <person name="Doggett N."/>
            <person name="Glavina T."/>
            <person name="Hawkins T."/>
            <person name="Richardson P."/>
            <person name="Lucas S."/>
            <person name="Kohara Y."/>
            <person name="Levine M."/>
            <person name="Satoh N."/>
            <person name="Rokhsar D.S."/>
        </authorList>
    </citation>
    <scope>NUCLEOTIDE SEQUENCE [LARGE SCALE GENOMIC DNA]</scope>
</reference>
<sequence length="353" mass="38788">KTESTQTCFDCICTSFVKFFVFLFFLVTFPISGFFCLKIAHQYERIIIYRLGRLIPIKGPGVVLVLPCIDHWKKVDMRTKAFNVPPSKLCTSDGCIISIGAIVHFSIQDPRLMSLSVQNMNHSIRDASQGCMMNLLCKKTYNDIKTKRQGLSYDLQVDINQSAKEWGLAVSRVELSDITLIMAPQNKTPAFMPMYGAPPPPETGDAFTGSGVDNFGGIAQFATQLFAQVANAQSQQANDAEPPTSSTMDNLLRVLKTAVNEELVQEVDTLYQFNITGIQDGNFFADLRTGSGVVGLGVCSESPDVTFSLSMSTLQKIIAGSVTPYNAYIGGQLHMDGDTDKAMKLEKVVKDIK</sequence>
<dbReference type="InParanoid" id="H2Y2D1"/>
<evidence type="ECO:0000256" key="4">
    <source>
        <dbReference type="SAM" id="Phobius"/>
    </source>
</evidence>
<dbReference type="Gene3D" id="3.30.479.30">
    <property type="entry name" value="Band 7 domain"/>
    <property type="match status" value="1"/>
</dbReference>
<dbReference type="PANTHER" id="PTHR10264:SF130">
    <property type="entry name" value="STOMATIN-LIKE PROTEIN 1"/>
    <property type="match status" value="1"/>
</dbReference>
<dbReference type="InterPro" id="IPR003033">
    <property type="entry name" value="SCP2_sterol-bd_dom"/>
</dbReference>
<dbReference type="FunFam" id="3.30.479.30:FF:000004">
    <property type="entry name" value="Putative membrane protease family, stomatin"/>
    <property type="match status" value="1"/>
</dbReference>
<dbReference type="GO" id="GO:0009898">
    <property type="term" value="C:cytoplasmic side of plasma membrane"/>
    <property type="evidence" value="ECO:0007669"/>
    <property type="project" value="UniProtKB-ARBA"/>
</dbReference>
<dbReference type="SMART" id="SM00244">
    <property type="entry name" value="PHB"/>
    <property type="match status" value="1"/>
</dbReference>
<gene>
    <name evidence="6" type="primary">LOC100180817</name>
</gene>
<dbReference type="AlphaFoldDB" id="H2Y2D1"/>
<evidence type="ECO:0000256" key="2">
    <source>
        <dbReference type="ARBA" id="ARBA00053394"/>
    </source>
</evidence>
<dbReference type="Proteomes" id="UP000008144">
    <property type="component" value="Unassembled WGS sequence"/>
</dbReference>
<proteinExistence type="inferred from homology"/>
<dbReference type="PRINTS" id="PR00721">
    <property type="entry name" value="STOMATIN"/>
</dbReference>
<accession>H2Y2D1</accession>
<comment type="function">
    <text evidence="2">Plays a role in the regulation of glomerular permeability, acting probably as a linker between the plasma membrane and the cytoskeleton.</text>
</comment>
<dbReference type="InterPro" id="IPR001107">
    <property type="entry name" value="Band_7"/>
</dbReference>
<dbReference type="Pfam" id="PF02036">
    <property type="entry name" value="SCP2"/>
    <property type="match status" value="1"/>
</dbReference>
<name>H2Y2D1_CIOIN</name>
<dbReference type="SUPFAM" id="SSF117892">
    <property type="entry name" value="Band 7/SPFH domain"/>
    <property type="match status" value="1"/>
</dbReference>
<keyword evidence="4" id="KW-0812">Transmembrane</keyword>
<dbReference type="Pfam" id="PF01145">
    <property type="entry name" value="Band_7"/>
    <property type="match status" value="1"/>
</dbReference>
<dbReference type="GeneTree" id="ENSGT01030000234614"/>
<reference evidence="6" key="2">
    <citation type="submission" date="2025-08" db="UniProtKB">
        <authorList>
            <consortium name="Ensembl"/>
        </authorList>
    </citation>
    <scope>IDENTIFICATION</scope>
</reference>
<organism evidence="6 7">
    <name type="scientific">Ciona intestinalis</name>
    <name type="common">Transparent sea squirt</name>
    <name type="synonym">Ascidia intestinalis</name>
    <dbReference type="NCBI Taxonomy" id="7719"/>
    <lineage>
        <taxon>Eukaryota</taxon>
        <taxon>Metazoa</taxon>
        <taxon>Chordata</taxon>
        <taxon>Tunicata</taxon>
        <taxon>Ascidiacea</taxon>
        <taxon>Phlebobranchia</taxon>
        <taxon>Cionidae</taxon>
        <taxon>Ciona</taxon>
    </lineage>
</organism>
<dbReference type="OMA" id="AMHFLSH"/>
<keyword evidence="7" id="KW-1185">Reference proteome</keyword>
<dbReference type="GO" id="GO:0008200">
    <property type="term" value="F:ion channel inhibitor activity"/>
    <property type="evidence" value="ECO:0000318"/>
    <property type="project" value="GO_Central"/>
</dbReference>
<evidence type="ECO:0000259" key="5">
    <source>
        <dbReference type="SMART" id="SM00244"/>
    </source>
</evidence>
<dbReference type="InterPro" id="IPR043202">
    <property type="entry name" value="Band-7_stomatin-like"/>
</dbReference>
<dbReference type="HOGENOM" id="CLU_049498_0_0_1"/>
<dbReference type="STRING" id="7719.ENSCINP00000036066"/>
<feature type="transmembrane region" description="Helical" evidence="4">
    <location>
        <begin position="19"/>
        <end position="40"/>
    </location>
</feature>
<evidence type="ECO:0000313" key="7">
    <source>
        <dbReference type="Proteomes" id="UP000008144"/>
    </source>
</evidence>
<keyword evidence="4" id="KW-1133">Transmembrane helix</keyword>
<dbReference type="InterPro" id="IPR036013">
    <property type="entry name" value="Band_7/SPFH_dom_sf"/>
</dbReference>
<evidence type="ECO:0000256" key="1">
    <source>
        <dbReference type="ARBA" id="ARBA00008164"/>
    </source>
</evidence>
<dbReference type="InterPro" id="IPR001972">
    <property type="entry name" value="Stomatin_HflK_fam"/>
</dbReference>
<reference evidence="6" key="3">
    <citation type="submission" date="2025-09" db="UniProtKB">
        <authorList>
            <consortium name="Ensembl"/>
        </authorList>
    </citation>
    <scope>IDENTIFICATION</scope>
</reference>
<evidence type="ECO:0000313" key="6">
    <source>
        <dbReference type="Ensembl" id="ENSCINP00000036066.1"/>
    </source>
</evidence>
<dbReference type="GO" id="GO:0005886">
    <property type="term" value="C:plasma membrane"/>
    <property type="evidence" value="ECO:0000318"/>
    <property type="project" value="GO_Central"/>
</dbReference>
<feature type="domain" description="Band 7" evidence="5">
    <location>
        <begin position="35"/>
        <end position="186"/>
    </location>
</feature>
<keyword evidence="4" id="KW-0472">Membrane</keyword>
<protein>
    <recommendedName>
        <fullName evidence="3">Podocin</fullName>
    </recommendedName>
</protein>
<dbReference type="InterPro" id="IPR036527">
    <property type="entry name" value="SCP2_sterol-bd_dom_sf"/>
</dbReference>